<comment type="subcellular location">
    <subcellularLocation>
        <location evidence="1">Nucleus</location>
    </subcellularLocation>
</comment>
<dbReference type="EMBL" id="RRYP01008130">
    <property type="protein sequence ID" value="TNV79991.1"/>
    <property type="molecule type" value="Genomic_DNA"/>
</dbReference>
<evidence type="ECO:0000256" key="10">
    <source>
        <dbReference type="RuleBase" id="RU000492"/>
    </source>
</evidence>
<keyword evidence="5 10" id="KW-0067">ATP-binding</keyword>
<dbReference type="InterPro" id="IPR011545">
    <property type="entry name" value="DEAD/DEAH_box_helicase_dom"/>
</dbReference>
<keyword evidence="7" id="KW-0539">Nucleus</keyword>
<dbReference type="CDD" id="cd18787">
    <property type="entry name" value="SF2_C_DEAD"/>
    <property type="match status" value="1"/>
</dbReference>
<evidence type="ECO:0000313" key="15">
    <source>
        <dbReference type="EMBL" id="TNV79991.1"/>
    </source>
</evidence>
<evidence type="ECO:0000256" key="2">
    <source>
        <dbReference type="ARBA" id="ARBA00022741"/>
    </source>
</evidence>
<dbReference type="InterPro" id="IPR027417">
    <property type="entry name" value="P-loop_NTPase"/>
</dbReference>
<keyword evidence="3 10" id="KW-0378">Hydrolase</keyword>
<keyword evidence="6" id="KW-0694">RNA-binding</keyword>
<dbReference type="GO" id="GO:0016787">
    <property type="term" value="F:hydrolase activity"/>
    <property type="evidence" value="ECO:0007669"/>
    <property type="project" value="UniProtKB-KW"/>
</dbReference>
<dbReference type="CDD" id="cd17954">
    <property type="entry name" value="DEADc_DDX47"/>
    <property type="match status" value="1"/>
</dbReference>
<evidence type="ECO:0000259" key="13">
    <source>
        <dbReference type="PROSITE" id="PS51194"/>
    </source>
</evidence>
<evidence type="ECO:0000259" key="14">
    <source>
        <dbReference type="PROSITE" id="PS51195"/>
    </source>
</evidence>
<dbReference type="PANTHER" id="PTHR47959:SF24">
    <property type="entry name" value="ATP-DEPENDENT RNA HELICASE"/>
    <property type="match status" value="1"/>
</dbReference>
<protein>
    <recommendedName>
        <fullName evidence="17">DEAD/DEAH box helicase</fullName>
    </recommendedName>
</protein>
<evidence type="ECO:0000256" key="3">
    <source>
        <dbReference type="ARBA" id="ARBA00022801"/>
    </source>
</evidence>
<dbReference type="GO" id="GO:0005829">
    <property type="term" value="C:cytosol"/>
    <property type="evidence" value="ECO:0007669"/>
    <property type="project" value="TreeGrafter"/>
</dbReference>
<dbReference type="InterPro" id="IPR001650">
    <property type="entry name" value="Helicase_C-like"/>
</dbReference>
<dbReference type="SMART" id="SM00487">
    <property type="entry name" value="DEXDc"/>
    <property type="match status" value="1"/>
</dbReference>
<dbReference type="InterPro" id="IPR000629">
    <property type="entry name" value="RNA-helicase_DEAD-box_CS"/>
</dbReference>
<sequence length="451" mass="50155">MTKFTFEELGVCPEICEAIKAMDYKHPSKIQAESLPYTLKGRDMIGLAETGSGKTAAFAIPVIQKLLDAPQPFFACVMSPTRELCVQIAEQFEALGSSIGLRTAVLVGGLDMVSQAIALSKNPHIVIGTPGRMADHLANTKGFHLKKLKFLIFDEADRLLSMDFEKQITLILTQIPKTRNTYLFSATMTSKVQKLQRASLNDPVKIEVSNKYKTVDTLVQNYIFIPEKHKETYLVYLLTQFTTGLKTIIFTTTCNQSMKLALILRSLNFKAVNINGQLSQTQRLNALNRFKSGERQILIATDVASRGLDIPLVDLVINYDIPQHSKDYVHRVGRTARAGKTGKAITIVTQYDVETFQKIEELIGKKLDEFPGLDSKAALMLNESVVEAQRLAAIEMKQREGKGGKAVEGDDADDGEGNTDMKLFQKKGKFAHQKGFSGGNKQSFARKRKRI</sequence>
<evidence type="ECO:0000313" key="16">
    <source>
        <dbReference type="Proteomes" id="UP000785679"/>
    </source>
</evidence>
<evidence type="ECO:0008006" key="17">
    <source>
        <dbReference type="Google" id="ProtNLM"/>
    </source>
</evidence>
<dbReference type="InterPro" id="IPR050079">
    <property type="entry name" value="DEAD_box_RNA_helicase"/>
</dbReference>
<evidence type="ECO:0000259" key="12">
    <source>
        <dbReference type="PROSITE" id="PS51192"/>
    </source>
</evidence>
<dbReference type="GO" id="GO:0005634">
    <property type="term" value="C:nucleus"/>
    <property type="evidence" value="ECO:0007669"/>
    <property type="project" value="UniProtKB-SubCell"/>
</dbReference>
<dbReference type="InterPro" id="IPR044765">
    <property type="entry name" value="DDX47/Rrp3_DEADc"/>
</dbReference>
<dbReference type="GO" id="GO:0003723">
    <property type="term" value="F:RNA binding"/>
    <property type="evidence" value="ECO:0007669"/>
    <property type="project" value="UniProtKB-KW"/>
</dbReference>
<comment type="similarity">
    <text evidence="8">Belongs to the DEAD box helicase family. DDX47/RRP3 subfamily.</text>
</comment>
<dbReference type="PROSITE" id="PS51195">
    <property type="entry name" value="Q_MOTIF"/>
    <property type="match status" value="1"/>
</dbReference>
<name>A0A8J8NTU0_HALGN</name>
<evidence type="ECO:0000256" key="7">
    <source>
        <dbReference type="ARBA" id="ARBA00023242"/>
    </source>
</evidence>
<keyword evidence="2 10" id="KW-0547">Nucleotide-binding</keyword>
<dbReference type="PANTHER" id="PTHR47959">
    <property type="entry name" value="ATP-DEPENDENT RNA HELICASE RHLE-RELATED"/>
    <property type="match status" value="1"/>
</dbReference>
<evidence type="ECO:0000256" key="6">
    <source>
        <dbReference type="ARBA" id="ARBA00022884"/>
    </source>
</evidence>
<reference evidence="15" key="1">
    <citation type="submission" date="2019-06" db="EMBL/GenBank/DDBJ databases">
        <authorList>
            <person name="Zheng W."/>
        </authorList>
    </citation>
    <scope>NUCLEOTIDE SEQUENCE</scope>
    <source>
        <strain evidence="15">QDHG01</strain>
    </source>
</reference>
<evidence type="ECO:0000256" key="8">
    <source>
        <dbReference type="ARBA" id="ARBA00024350"/>
    </source>
</evidence>
<dbReference type="SMART" id="SM00490">
    <property type="entry name" value="HELICc"/>
    <property type="match status" value="1"/>
</dbReference>
<feature type="short sequence motif" description="Q motif" evidence="9">
    <location>
        <begin position="4"/>
        <end position="32"/>
    </location>
</feature>
<dbReference type="GO" id="GO:0005524">
    <property type="term" value="F:ATP binding"/>
    <property type="evidence" value="ECO:0007669"/>
    <property type="project" value="UniProtKB-KW"/>
</dbReference>
<dbReference type="Gene3D" id="3.40.50.300">
    <property type="entry name" value="P-loop containing nucleotide triphosphate hydrolases"/>
    <property type="match status" value="2"/>
</dbReference>
<dbReference type="SUPFAM" id="SSF52540">
    <property type="entry name" value="P-loop containing nucleoside triphosphate hydrolases"/>
    <property type="match status" value="1"/>
</dbReference>
<evidence type="ECO:0000256" key="5">
    <source>
        <dbReference type="ARBA" id="ARBA00022840"/>
    </source>
</evidence>
<keyword evidence="4 10" id="KW-0347">Helicase</keyword>
<feature type="domain" description="DEAD-box RNA helicase Q" evidence="14">
    <location>
        <begin position="4"/>
        <end position="32"/>
    </location>
</feature>
<gene>
    <name evidence="15" type="ORF">FGO68_gene9825</name>
</gene>
<dbReference type="InterPro" id="IPR014014">
    <property type="entry name" value="RNA_helicase_DEAD_Q_motif"/>
</dbReference>
<dbReference type="PROSITE" id="PS51192">
    <property type="entry name" value="HELICASE_ATP_BIND_1"/>
    <property type="match status" value="1"/>
</dbReference>
<dbReference type="GO" id="GO:0003724">
    <property type="term" value="F:RNA helicase activity"/>
    <property type="evidence" value="ECO:0007669"/>
    <property type="project" value="InterPro"/>
</dbReference>
<evidence type="ECO:0000256" key="4">
    <source>
        <dbReference type="ARBA" id="ARBA00022806"/>
    </source>
</evidence>
<evidence type="ECO:0000256" key="9">
    <source>
        <dbReference type="PROSITE-ProRule" id="PRU00552"/>
    </source>
</evidence>
<feature type="domain" description="Helicase C-terminal" evidence="13">
    <location>
        <begin position="217"/>
        <end position="378"/>
    </location>
</feature>
<organism evidence="15 16">
    <name type="scientific">Halteria grandinella</name>
    <dbReference type="NCBI Taxonomy" id="5974"/>
    <lineage>
        <taxon>Eukaryota</taxon>
        <taxon>Sar</taxon>
        <taxon>Alveolata</taxon>
        <taxon>Ciliophora</taxon>
        <taxon>Intramacronucleata</taxon>
        <taxon>Spirotrichea</taxon>
        <taxon>Stichotrichia</taxon>
        <taxon>Sporadotrichida</taxon>
        <taxon>Halteriidae</taxon>
        <taxon>Halteria</taxon>
    </lineage>
</organism>
<dbReference type="Proteomes" id="UP000785679">
    <property type="component" value="Unassembled WGS sequence"/>
</dbReference>
<dbReference type="PROSITE" id="PS00039">
    <property type="entry name" value="DEAD_ATP_HELICASE"/>
    <property type="match status" value="1"/>
</dbReference>
<dbReference type="InterPro" id="IPR014001">
    <property type="entry name" value="Helicase_ATP-bd"/>
</dbReference>
<proteinExistence type="inferred from homology"/>
<evidence type="ECO:0000256" key="1">
    <source>
        <dbReference type="ARBA" id="ARBA00004123"/>
    </source>
</evidence>
<accession>A0A8J8NTU0</accession>
<feature type="compositionally biased region" description="Basic and acidic residues" evidence="11">
    <location>
        <begin position="397"/>
        <end position="408"/>
    </location>
</feature>
<feature type="domain" description="Helicase ATP-binding" evidence="12">
    <location>
        <begin position="35"/>
        <end position="206"/>
    </location>
</feature>
<dbReference type="Pfam" id="PF00271">
    <property type="entry name" value="Helicase_C"/>
    <property type="match status" value="1"/>
</dbReference>
<dbReference type="AlphaFoldDB" id="A0A8J8NTU0"/>
<dbReference type="OrthoDB" id="10261904at2759"/>
<comment type="caution">
    <text evidence="15">The sequence shown here is derived from an EMBL/GenBank/DDBJ whole genome shotgun (WGS) entry which is preliminary data.</text>
</comment>
<dbReference type="Pfam" id="PF00270">
    <property type="entry name" value="DEAD"/>
    <property type="match status" value="1"/>
</dbReference>
<feature type="region of interest" description="Disordered" evidence="11">
    <location>
        <begin position="397"/>
        <end position="451"/>
    </location>
</feature>
<dbReference type="PROSITE" id="PS51194">
    <property type="entry name" value="HELICASE_CTER"/>
    <property type="match status" value="1"/>
</dbReference>
<evidence type="ECO:0000256" key="11">
    <source>
        <dbReference type="SAM" id="MobiDB-lite"/>
    </source>
</evidence>
<keyword evidence="16" id="KW-1185">Reference proteome</keyword>